<dbReference type="KEGG" id="swf:E3E12_02400"/>
<name>A0A4Y6UA43_9PROT</name>
<evidence type="ECO:0000256" key="1">
    <source>
        <dbReference type="SAM" id="MobiDB-lite"/>
    </source>
</evidence>
<feature type="region of interest" description="Disordered" evidence="1">
    <location>
        <begin position="1"/>
        <end position="23"/>
    </location>
</feature>
<dbReference type="RefSeq" id="WP_141442903.1">
    <property type="nucleotide sequence ID" value="NZ_CP038231.1"/>
</dbReference>
<evidence type="ECO:0000313" key="3">
    <source>
        <dbReference type="Proteomes" id="UP000318709"/>
    </source>
</evidence>
<accession>A0A4Y6UA43</accession>
<proteinExistence type="predicted"/>
<feature type="compositionally biased region" description="Polar residues" evidence="1">
    <location>
        <begin position="1"/>
        <end position="11"/>
    </location>
</feature>
<feature type="compositionally biased region" description="Basic and acidic residues" evidence="1">
    <location>
        <begin position="161"/>
        <end position="170"/>
    </location>
</feature>
<dbReference type="EMBL" id="CP038231">
    <property type="protein sequence ID" value="QDH13241.1"/>
    <property type="molecule type" value="Genomic_DNA"/>
</dbReference>
<dbReference type="AlphaFoldDB" id="A0A4Y6UA43"/>
<reference evidence="2 3" key="1">
    <citation type="submission" date="2019-03" db="EMBL/GenBank/DDBJ databases">
        <title>The complete genome sequence of Swingsia_sp. F3b2 LMG30590(T).</title>
        <authorList>
            <person name="Chua K.-O."/>
            <person name="Chan K.-G."/>
            <person name="See-Too W.-S."/>
        </authorList>
    </citation>
    <scope>NUCLEOTIDE SEQUENCE [LARGE SCALE GENOMIC DNA]</scope>
    <source>
        <strain evidence="2 3">F3b2</strain>
    </source>
</reference>
<protein>
    <recommendedName>
        <fullName evidence="4">Conjugal transfer protein TraD</fullName>
    </recommendedName>
</protein>
<evidence type="ECO:0000313" key="2">
    <source>
        <dbReference type="EMBL" id="QDH13241.1"/>
    </source>
</evidence>
<gene>
    <name evidence="2" type="ORF">E3E12_02400</name>
</gene>
<feature type="region of interest" description="Disordered" evidence="1">
    <location>
        <begin position="139"/>
        <end position="170"/>
    </location>
</feature>
<organism evidence="2 3">
    <name type="scientific">Formicincola oecophyllae</name>
    <dbReference type="NCBI Taxonomy" id="2558361"/>
    <lineage>
        <taxon>Bacteria</taxon>
        <taxon>Pseudomonadati</taxon>
        <taxon>Pseudomonadota</taxon>
        <taxon>Alphaproteobacteria</taxon>
        <taxon>Acetobacterales</taxon>
        <taxon>Acetobacteraceae</taxon>
        <taxon>Formicincola</taxon>
    </lineage>
</organism>
<sequence>MTSTINFTTANKPKRRGPPPAAEQAKKLLAHLASLKKRSRQQDMLLSLAGIANRTPQQQKTFDTLLRAEKAADRAVRAATKAAKIVNAKARAERRQREQGITECAELLVLAGLLDDKTGHPIWETSELLGALIEIANQPQKKSHWKSVGQARLAQKKLRRSSKENPEEEA</sequence>
<evidence type="ECO:0008006" key="4">
    <source>
        <dbReference type="Google" id="ProtNLM"/>
    </source>
</evidence>
<dbReference type="Proteomes" id="UP000318709">
    <property type="component" value="Chromosome"/>
</dbReference>
<keyword evidence="3" id="KW-1185">Reference proteome</keyword>